<dbReference type="InterPro" id="IPR039248">
    <property type="entry name" value="Ptase_RsbX"/>
</dbReference>
<dbReference type="SMART" id="SM00331">
    <property type="entry name" value="PP2C_SIG"/>
    <property type="match status" value="1"/>
</dbReference>
<feature type="domain" description="PPM-type phosphatase" evidence="1">
    <location>
        <begin position="174"/>
        <end position="355"/>
    </location>
</feature>
<accession>A0ABR4S6P5</accession>
<dbReference type="InterPro" id="IPR036890">
    <property type="entry name" value="HATPase_C_sf"/>
</dbReference>
<sequence length="359" mass="37511">MGQVSASLLSEPGETVWLRVDVGLPMAARREAARLARRIGIDEERVGSVEIAATEAATNLQRHATDGALVLRVALDGEHASLDVLATDTGPGIADLPGALRDGASSAGTLGVGLGAIARLADVFDIHTLPGRGTAVLARFHADQDRPRAGSVEFGGLTRPIGGEEMCGDTWAVRYAEEPPAESEEEPESLPRPVLAMMCDGLGHGPQAARAGEVAQEAFRASRATRPQQVLEDLHRAMRGTRGAAVAVVRADFARGRLEFAGVGNTTTCVVTDGRRTSLLSSPGIVGAHLPRARTVVADAGPGAVLVMHSDGLNDRWAADGFPGLFARRPPVIAAQILRDAGARRDDIGVLVLKEAPAR</sequence>
<dbReference type="PANTHER" id="PTHR35801">
    <property type="entry name" value="PHOSPHOSERINE PHOSPHATASE RSBX"/>
    <property type="match status" value="1"/>
</dbReference>
<gene>
    <name evidence="2" type="ORF">DC60_26415</name>
</gene>
<dbReference type="InterPro" id="IPR003594">
    <property type="entry name" value="HATPase_dom"/>
</dbReference>
<keyword evidence="3" id="KW-1185">Reference proteome</keyword>
<dbReference type="Gene3D" id="3.30.565.10">
    <property type="entry name" value="Histidine kinase-like ATPase, C-terminal domain"/>
    <property type="match status" value="1"/>
</dbReference>
<dbReference type="InterPro" id="IPR036457">
    <property type="entry name" value="PPM-type-like_dom_sf"/>
</dbReference>
<dbReference type="InterPro" id="IPR001932">
    <property type="entry name" value="PPM-type_phosphatase-like_dom"/>
</dbReference>
<protein>
    <submittedName>
        <fullName evidence="2">Serine/threonine protein kinase</fullName>
    </submittedName>
</protein>
<dbReference type="Pfam" id="PF13581">
    <property type="entry name" value="HATPase_c_2"/>
    <property type="match status" value="1"/>
</dbReference>
<dbReference type="SUPFAM" id="SSF55874">
    <property type="entry name" value="ATPase domain of HSP90 chaperone/DNA topoisomerase II/histidine kinase"/>
    <property type="match status" value="1"/>
</dbReference>
<keyword evidence="2" id="KW-0723">Serine/threonine-protein kinase</keyword>
<comment type="caution">
    <text evidence="2">The sequence shown here is derived from an EMBL/GenBank/DDBJ whole genome shotgun (WGS) entry which is preliminary data.</text>
</comment>
<reference evidence="2 3" key="1">
    <citation type="submission" date="2014-03" db="EMBL/GenBank/DDBJ databases">
        <title>Genome Sequence of Streptomyces wadayamensis A23 strain, an endophytic actinobacteria from Citrus reticulata.</title>
        <authorList>
            <person name="de Oliveira L.G."/>
            <person name="Tormet G.D."/>
            <person name="Marcon J."/>
            <person name="Samborsky M."/>
            <person name="Araujo W.L."/>
            <person name="de Azevedo J.L."/>
        </authorList>
    </citation>
    <scope>NUCLEOTIDE SEQUENCE [LARGE SCALE GENOMIC DNA]</scope>
    <source>
        <strain evidence="2 3">A23</strain>
    </source>
</reference>
<dbReference type="Gene3D" id="3.60.40.10">
    <property type="entry name" value="PPM-type phosphatase domain"/>
    <property type="match status" value="1"/>
</dbReference>
<keyword evidence="2" id="KW-0808">Transferase</keyword>
<dbReference type="Pfam" id="PF07228">
    <property type="entry name" value="SpoIIE"/>
    <property type="match status" value="1"/>
</dbReference>
<name>A0ABR4S6P5_9ACTN</name>
<organism evidence="2 3">
    <name type="scientific">Streptomyces wadayamensis</name>
    <dbReference type="NCBI Taxonomy" id="141454"/>
    <lineage>
        <taxon>Bacteria</taxon>
        <taxon>Bacillati</taxon>
        <taxon>Actinomycetota</taxon>
        <taxon>Actinomycetes</taxon>
        <taxon>Kitasatosporales</taxon>
        <taxon>Streptomycetaceae</taxon>
        <taxon>Streptomyces</taxon>
    </lineage>
</organism>
<dbReference type="EMBL" id="JHDU01000030">
    <property type="protein sequence ID" value="KDR61328.1"/>
    <property type="molecule type" value="Genomic_DNA"/>
</dbReference>
<proteinExistence type="predicted"/>
<keyword evidence="2" id="KW-0418">Kinase</keyword>
<dbReference type="GO" id="GO:0004674">
    <property type="term" value="F:protein serine/threonine kinase activity"/>
    <property type="evidence" value="ECO:0007669"/>
    <property type="project" value="UniProtKB-KW"/>
</dbReference>
<evidence type="ECO:0000313" key="3">
    <source>
        <dbReference type="Proteomes" id="UP000027443"/>
    </source>
</evidence>
<dbReference type="Proteomes" id="UP000027443">
    <property type="component" value="Unassembled WGS sequence"/>
</dbReference>
<dbReference type="PANTHER" id="PTHR35801:SF1">
    <property type="entry name" value="PHOSPHOSERINE PHOSPHATASE RSBX"/>
    <property type="match status" value="1"/>
</dbReference>
<evidence type="ECO:0000313" key="2">
    <source>
        <dbReference type="EMBL" id="KDR61328.1"/>
    </source>
</evidence>
<evidence type="ECO:0000259" key="1">
    <source>
        <dbReference type="SMART" id="SM00331"/>
    </source>
</evidence>
<dbReference type="SUPFAM" id="SSF81606">
    <property type="entry name" value="PP2C-like"/>
    <property type="match status" value="1"/>
</dbReference>
<dbReference type="RefSeq" id="WP_181006792.1">
    <property type="nucleotide sequence ID" value="NZ_JHDU01000030.1"/>
</dbReference>